<evidence type="ECO:0000313" key="8">
    <source>
        <dbReference type="Proteomes" id="UP001139384"/>
    </source>
</evidence>
<dbReference type="PIRSF" id="PIRSF000097">
    <property type="entry name" value="AKR"/>
    <property type="match status" value="1"/>
</dbReference>
<feature type="binding site" evidence="4">
    <location>
        <position position="108"/>
    </location>
    <ligand>
        <name>substrate</name>
    </ligand>
</feature>
<dbReference type="InterPro" id="IPR023210">
    <property type="entry name" value="NADP_OxRdtase_dom"/>
</dbReference>
<evidence type="ECO:0000256" key="1">
    <source>
        <dbReference type="ARBA" id="ARBA00007905"/>
    </source>
</evidence>
<accession>A0A9X1TQF8</accession>
<dbReference type="Gene3D" id="3.20.20.100">
    <property type="entry name" value="NADP-dependent oxidoreductase domain"/>
    <property type="match status" value="1"/>
</dbReference>
<organism evidence="7 8">
    <name type="scientific">Streptomyces muensis</name>
    <dbReference type="NCBI Taxonomy" id="1077944"/>
    <lineage>
        <taxon>Bacteria</taxon>
        <taxon>Bacillati</taxon>
        <taxon>Actinomycetota</taxon>
        <taxon>Actinomycetes</taxon>
        <taxon>Kitasatosporales</taxon>
        <taxon>Streptomycetaceae</taxon>
        <taxon>Streptomyces</taxon>
    </lineage>
</organism>
<dbReference type="RefSeq" id="WP_234760851.1">
    <property type="nucleotide sequence ID" value="NZ_JAKEIP010000006.1"/>
</dbReference>
<comment type="caution">
    <text evidence="7">The sequence shown here is derived from an EMBL/GenBank/DDBJ whole genome shotgun (WGS) entry which is preliminary data.</text>
</comment>
<dbReference type="InterPro" id="IPR018170">
    <property type="entry name" value="Aldo/ket_reductase_CS"/>
</dbReference>
<evidence type="ECO:0000259" key="6">
    <source>
        <dbReference type="Pfam" id="PF00248"/>
    </source>
</evidence>
<dbReference type="PANTHER" id="PTHR43827:SF3">
    <property type="entry name" value="NADP-DEPENDENT OXIDOREDUCTASE DOMAIN-CONTAINING PROTEIN"/>
    <property type="match status" value="1"/>
</dbReference>
<evidence type="ECO:0000256" key="3">
    <source>
        <dbReference type="ARBA" id="ARBA00023002"/>
    </source>
</evidence>
<dbReference type="EMBL" id="JAKEIP010000006">
    <property type="protein sequence ID" value="MCF1592543.1"/>
    <property type="molecule type" value="Genomic_DNA"/>
</dbReference>
<keyword evidence="8" id="KW-1185">Reference proteome</keyword>
<reference evidence="7" key="1">
    <citation type="submission" date="2022-01" db="EMBL/GenBank/DDBJ databases">
        <title>Draft Genome Sequences of Seven Type Strains of the Genus Streptomyces.</title>
        <authorList>
            <person name="Aziz S."/>
            <person name="Coretto E."/>
            <person name="Chronakova A."/>
            <person name="Sproer C."/>
            <person name="Huber K."/>
            <person name="Nouioui I."/>
            <person name="Gross H."/>
        </authorList>
    </citation>
    <scope>NUCLEOTIDE SEQUENCE</scope>
    <source>
        <strain evidence="7">DSM 103493</strain>
    </source>
</reference>
<sequence length="287" mass="31820">MNETPMAALNNGFAVPQIGFGIWSMDMQTPTVLRAALEAGYRSFDTAAVHGTETAVGTAMAESGIPRDELFVTTKIWNSEQGYDSALRAFDASLSKLGLEYVDLYVIHWPLPSRDAYVDTWRAFEKILADGRVKAIGVSNFEANHLRRLLDETSVVPAVNLIELNPVLPRSDLRAFHAQHGITTWAWNALGQGRGLLDAPVFKHLARKYDKSAAQVLLRWHVQQGNLVAPKSVTPARMRENLDVYDFELDTDDIAMIATLETGVRTGPHPDEFDVVTWSDEERAALG</sequence>
<feature type="domain" description="NADP-dependent oxidoreductase" evidence="6">
    <location>
        <begin position="19"/>
        <end position="259"/>
    </location>
</feature>
<gene>
    <name evidence="7" type="ORF">L0P92_03025</name>
</gene>
<evidence type="ECO:0000256" key="5">
    <source>
        <dbReference type="PIRSR" id="PIRSR000097-3"/>
    </source>
</evidence>
<comment type="similarity">
    <text evidence="1">Belongs to the aldo/keto reductase family.</text>
</comment>
<dbReference type="GO" id="GO:0016616">
    <property type="term" value="F:oxidoreductase activity, acting on the CH-OH group of donors, NAD or NADP as acceptor"/>
    <property type="evidence" value="ECO:0007669"/>
    <property type="project" value="UniProtKB-ARBA"/>
</dbReference>
<name>A0A9X1TQF8_STRM4</name>
<evidence type="ECO:0000256" key="2">
    <source>
        <dbReference type="ARBA" id="ARBA00022857"/>
    </source>
</evidence>
<dbReference type="InterPro" id="IPR036812">
    <property type="entry name" value="NAD(P)_OxRdtase_dom_sf"/>
</dbReference>
<dbReference type="AlphaFoldDB" id="A0A9X1TQF8"/>
<dbReference type="PANTHER" id="PTHR43827">
    <property type="entry name" value="2,5-DIKETO-D-GLUCONIC ACID REDUCTASE"/>
    <property type="match status" value="1"/>
</dbReference>
<dbReference type="FunFam" id="3.20.20.100:FF:000002">
    <property type="entry name" value="2,5-diketo-D-gluconic acid reductase A"/>
    <property type="match status" value="1"/>
</dbReference>
<dbReference type="PRINTS" id="PR00069">
    <property type="entry name" value="ALDKETRDTASE"/>
</dbReference>
<dbReference type="InterPro" id="IPR020471">
    <property type="entry name" value="AKR"/>
</dbReference>
<feature type="site" description="Lowers pKa of active site Tyr" evidence="5">
    <location>
        <position position="75"/>
    </location>
</feature>
<evidence type="ECO:0000313" key="7">
    <source>
        <dbReference type="EMBL" id="MCF1592543.1"/>
    </source>
</evidence>
<protein>
    <submittedName>
        <fullName evidence="7">Aldo/keto reductase</fullName>
    </submittedName>
</protein>
<evidence type="ECO:0000256" key="4">
    <source>
        <dbReference type="PIRSR" id="PIRSR000097-2"/>
    </source>
</evidence>
<dbReference type="SUPFAM" id="SSF51430">
    <property type="entry name" value="NAD(P)-linked oxidoreductase"/>
    <property type="match status" value="1"/>
</dbReference>
<dbReference type="PROSITE" id="PS00062">
    <property type="entry name" value="ALDOKETO_REDUCTASE_2"/>
    <property type="match status" value="1"/>
</dbReference>
<keyword evidence="3" id="KW-0560">Oxidoreductase</keyword>
<dbReference type="Proteomes" id="UP001139384">
    <property type="component" value="Unassembled WGS sequence"/>
</dbReference>
<dbReference type="Pfam" id="PF00248">
    <property type="entry name" value="Aldo_ket_red"/>
    <property type="match status" value="1"/>
</dbReference>
<proteinExistence type="inferred from homology"/>
<keyword evidence="2" id="KW-0521">NADP</keyword>
<dbReference type="PROSITE" id="PS00798">
    <property type="entry name" value="ALDOKETO_REDUCTASE_1"/>
    <property type="match status" value="1"/>
</dbReference>